<feature type="non-terminal residue" evidence="1">
    <location>
        <position position="1"/>
    </location>
</feature>
<gene>
    <name evidence="1" type="ORF">VQ02_34115</name>
</gene>
<name>A0A0J6RUZ2_9HYPH</name>
<proteinExistence type="predicted"/>
<dbReference type="EMBL" id="LABY01000487">
    <property type="protein sequence ID" value="KMO26725.1"/>
    <property type="molecule type" value="Genomic_DNA"/>
</dbReference>
<reference evidence="1 2" key="1">
    <citation type="submission" date="2015-03" db="EMBL/GenBank/DDBJ databases">
        <title>Genome sequencing of Methylobacterium variabile DSM 16961.</title>
        <authorList>
            <person name="Chaudhry V."/>
            <person name="Patil P.B."/>
        </authorList>
    </citation>
    <scope>NUCLEOTIDE SEQUENCE [LARGE SCALE GENOMIC DNA]</scope>
    <source>
        <strain evidence="1 2">DSM 16961</strain>
    </source>
</reference>
<comment type="caution">
    <text evidence="1">The sequence shown here is derived from an EMBL/GenBank/DDBJ whole genome shotgun (WGS) entry which is preliminary data.</text>
</comment>
<protein>
    <submittedName>
        <fullName evidence="1">Uncharacterized protein</fullName>
    </submittedName>
</protein>
<organism evidence="1 2">
    <name type="scientific">Methylobacterium variabile</name>
    <dbReference type="NCBI Taxonomy" id="298794"/>
    <lineage>
        <taxon>Bacteria</taxon>
        <taxon>Pseudomonadati</taxon>
        <taxon>Pseudomonadota</taxon>
        <taxon>Alphaproteobacteria</taxon>
        <taxon>Hyphomicrobiales</taxon>
        <taxon>Methylobacteriaceae</taxon>
        <taxon>Methylobacterium</taxon>
    </lineage>
</organism>
<dbReference type="AlphaFoldDB" id="A0A0J6RUZ2"/>
<keyword evidence="2" id="KW-1185">Reference proteome</keyword>
<evidence type="ECO:0000313" key="2">
    <source>
        <dbReference type="Proteomes" id="UP000035955"/>
    </source>
</evidence>
<dbReference type="Proteomes" id="UP000035955">
    <property type="component" value="Unassembled WGS sequence"/>
</dbReference>
<evidence type="ECO:0000313" key="1">
    <source>
        <dbReference type="EMBL" id="KMO26725.1"/>
    </source>
</evidence>
<sequence>AIGTLSLPERLPAHLYKAVRKITALRIQIATIGTEGGSAKKAKVNSAIKDCSFTIDVELPAMSTEQSVKALTK</sequence>
<accession>A0A0J6RUZ2</accession>
<dbReference type="PATRIC" id="fig|298794.3.peg.6042"/>
<dbReference type="RefSeq" id="WP_048448709.1">
    <property type="nucleotide sequence ID" value="NZ_LABY01000487.1"/>
</dbReference>